<dbReference type="InterPro" id="IPR024079">
    <property type="entry name" value="MetalloPept_cat_dom_sf"/>
</dbReference>
<evidence type="ECO:0000256" key="4">
    <source>
        <dbReference type="ARBA" id="ARBA00022801"/>
    </source>
</evidence>
<evidence type="ECO:0000256" key="1">
    <source>
        <dbReference type="ARBA" id="ARBA00006040"/>
    </source>
</evidence>
<dbReference type="SUPFAM" id="SSF55486">
    <property type="entry name" value="Metalloproteases ('zincins'), catalytic domain"/>
    <property type="match status" value="1"/>
</dbReference>
<comment type="caution">
    <text evidence="10">The sequence shown here is derived from an EMBL/GenBank/DDBJ whole genome shotgun (WGS) entry which is preliminary data.</text>
</comment>
<dbReference type="EMBL" id="VLKX01000001">
    <property type="protein sequence ID" value="TWI52239.1"/>
    <property type="molecule type" value="Genomic_DNA"/>
</dbReference>
<keyword evidence="4 7" id="KW-0378">Hydrolase</keyword>
<organism evidence="10 12">
    <name type="scientific">Flavobacterium glaciei</name>
    <dbReference type="NCBI Taxonomy" id="386300"/>
    <lineage>
        <taxon>Bacteria</taxon>
        <taxon>Pseudomonadati</taxon>
        <taxon>Bacteroidota</taxon>
        <taxon>Flavobacteriia</taxon>
        <taxon>Flavobacteriales</taxon>
        <taxon>Flavobacteriaceae</taxon>
        <taxon>Flavobacterium</taxon>
    </lineage>
</organism>
<dbReference type="CDD" id="cd06456">
    <property type="entry name" value="M3A_DCP"/>
    <property type="match status" value="1"/>
</dbReference>
<reference evidence="10 12" key="1">
    <citation type="journal article" date="2015" name="Stand. Genomic Sci.">
        <title>Genomic Encyclopedia of Bacterial and Archaeal Type Strains, Phase III: the genomes of soil and plant-associated and newly described type strains.</title>
        <authorList>
            <person name="Whitman W.B."/>
            <person name="Woyke T."/>
            <person name="Klenk H.P."/>
            <person name="Zhou Y."/>
            <person name="Lilburn T.G."/>
            <person name="Beck B.J."/>
            <person name="De Vos P."/>
            <person name="Vandamme P."/>
            <person name="Eisen J.A."/>
            <person name="Garrity G."/>
            <person name="Hugenholtz P."/>
            <person name="Kyrpides N.C."/>
        </authorList>
    </citation>
    <scope>NUCLEOTIDE SEQUENCE [LARGE SCALE GENOMIC DNA]</scope>
    <source>
        <strain evidence="10 12">CGMCC 1.5380</strain>
    </source>
</reference>
<dbReference type="RefSeq" id="WP_114753130.1">
    <property type="nucleotide sequence ID" value="NZ_QQBA01000001.1"/>
</dbReference>
<dbReference type="InterPro" id="IPR001567">
    <property type="entry name" value="Pept_M3A_M3B_dom"/>
</dbReference>
<accession>A0A562Q684</accession>
<protein>
    <submittedName>
        <fullName evidence="10">Peptidyl-dipeptidase Dcp</fullName>
    </submittedName>
</protein>
<proteinExistence type="inferred from homology"/>
<evidence type="ECO:0000256" key="3">
    <source>
        <dbReference type="ARBA" id="ARBA00022723"/>
    </source>
</evidence>
<dbReference type="GO" id="GO:0004180">
    <property type="term" value="F:carboxypeptidase activity"/>
    <property type="evidence" value="ECO:0007669"/>
    <property type="project" value="TreeGrafter"/>
</dbReference>
<dbReference type="InterPro" id="IPR034005">
    <property type="entry name" value="M3A_DCP"/>
</dbReference>
<feature type="domain" description="Peptidase M3A/M3B catalytic" evidence="8">
    <location>
        <begin position="226"/>
        <end position="673"/>
    </location>
</feature>
<evidence type="ECO:0000313" key="10">
    <source>
        <dbReference type="EMBL" id="TWI52239.1"/>
    </source>
</evidence>
<reference evidence="10" key="3">
    <citation type="submission" date="2019-07" db="EMBL/GenBank/DDBJ databases">
        <authorList>
            <person name="Whitman W."/>
            <person name="Huntemann M."/>
            <person name="Clum A."/>
            <person name="Pillay M."/>
            <person name="Palaniappan K."/>
            <person name="Varghese N."/>
            <person name="Mikhailova N."/>
            <person name="Stamatis D."/>
            <person name="Reddy T."/>
            <person name="Daum C."/>
            <person name="Shapiro N."/>
            <person name="Ivanova N."/>
            <person name="Kyrpides N."/>
            <person name="Woyke T."/>
        </authorList>
    </citation>
    <scope>NUCLEOTIDE SEQUENCE</scope>
    <source>
        <strain evidence="10">CGMCC 1.5380</strain>
    </source>
</reference>
<keyword evidence="6 7" id="KW-0482">Metalloprotease</keyword>
<name>A0A562Q684_9FLAO</name>
<comment type="cofactor">
    <cofactor evidence="7">
        <name>Zn(2+)</name>
        <dbReference type="ChEBI" id="CHEBI:29105"/>
    </cofactor>
    <text evidence="7">Binds 1 zinc ion.</text>
</comment>
<dbReference type="FunFam" id="3.40.390.10:FF:000009">
    <property type="entry name" value="Oligopeptidase A"/>
    <property type="match status" value="1"/>
</dbReference>
<evidence type="ECO:0000256" key="2">
    <source>
        <dbReference type="ARBA" id="ARBA00022670"/>
    </source>
</evidence>
<keyword evidence="5 7" id="KW-0862">Zinc</keyword>
<dbReference type="GO" id="GO:0005829">
    <property type="term" value="C:cytosol"/>
    <property type="evidence" value="ECO:0007669"/>
    <property type="project" value="TreeGrafter"/>
</dbReference>
<dbReference type="EMBL" id="QQBA01000001">
    <property type="protein sequence ID" value="RDI58454.1"/>
    <property type="molecule type" value="Genomic_DNA"/>
</dbReference>
<keyword evidence="11" id="KW-1185">Reference proteome</keyword>
<evidence type="ECO:0000313" key="12">
    <source>
        <dbReference type="Proteomes" id="UP000321392"/>
    </source>
</evidence>
<evidence type="ECO:0000256" key="5">
    <source>
        <dbReference type="ARBA" id="ARBA00022833"/>
    </source>
</evidence>
<dbReference type="PANTHER" id="PTHR43660">
    <property type="entry name" value="DIPEPTIDYL CARBOXYPEPTIDASE"/>
    <property type="match status" value="1"/>
</dbReference>
<dbReference type="Gene3D" id="1.20.1050.40">
    <property type="entry name" value="Endopeptidase. Chain P, domain 1"/>
    <property type="match status" value="1"/>
</dbReference>
<dbReference type="GO" id="GO:0004222">
    <property type="term" value="F:metalloendopeptidase activity"/>
    <property type="evidence" value="ECO:0007669"/>
    <property type="project" value="InterPro"/>
</dbReference>
<gene>
    <name evidence="9" type="ORF">DFR66_101385</name>
    <name evidence="10" type="ORF">IQ02_00381</name>
</gene>
<evidence type="ECO:0000313" key="9">
    <source>
        <dbReference type="EMBL" id="RDI58454.1"/>
    </source>
</evidence>
<evidence type="ECO:0000259" key="8">
    <source>
        <dbReference type="Pfam" id="PF01432"/>
    </source>
</evidence>
<reference evidence="9 11" key="2">
    <citation type="submission" date="2018-07" db="EMBL/GenBank/DDBJ databases">
        <title>Genomic Encyclopedia of Type Strains, Phase IV (KMG-IV): sequencing the most valuable type-strain genomes for metagenomic binning, comparative biology and taxonomic classification.</title>
        <authorList>
            <person name="Goeker M."/>
        </authorList>
    </citation>
    <scope>NUCLEOTIDE SEQUENCE [LARGE SCALE GENOMIC DNA]</scope>
    <source>
        <strain evidence="9 11">DSM 19728</strain>
    </source>
</reference>
<evidence type="ECO:0000256" key="6">
    <source>
        <dbReference type="ARBA" id="ARBA00023049"/>
    </source>
</evidence>
<keyword evidence="3 7" id="KW-0479">Metal-binding</keyword>
<keyword evidence="2 7" id="KW-0645">Protease</keyword>
<dbReference type="GO" id="GO:0046872">
    <property type="term" value="F:metal ion binding"/>
    <property type="evidence" value="ECO:0007669"/>
    <property type="project" value="UniProtKB-UniRule"/>
</dbReference>
<evidence type="ECO:0000313" key="11">
    <source>
        <dbReference type="Proteomes" id="UP000254518"/>
    </source>
</evidence>
<dbReference type="GO" id="GO:0006508">
    <property type="term" value="P:proteolysis"/>
    <property type="evidence" value="ECO:0007669"/>
    <property type="project" value="UniProtKB-KW"/>
</dbReference>
<dbReference type="Proteomes" id="UP000254518">
    <property type="component" value="Unassembled WGS sequence"/>
</dbReference>
<evidence type="ECO:0000256" key="7">
    <source>
        <dbReference type="RuleBase" id="RU003435"/>
    </source>
</evidence>
<dbReference type="Gene3D" id="3.40.390.10">
    <property type="entry name" value="Collagenase (Catalytic Domain)"/>
    <property type="match status" value="1"/>
</dbReference>
<comment type="similarity">
    <text evidence="1 7">Belongs to the peptidase M3 family.</text>
</comment>
<dbReference type="Pfam" id="PF01432">
    <property type="entry name" value="Peptidase_M3"/>
    <property type="match status" value="1"/>
</dbReference>
<sequence length="675" mass="77386">MSILTHHFNTKYNTAPFSKIKNEDFLPAFQKGIELAKAEIDAIVRNPIQPTFENTIEALAFSGDVLDRISSIFFNLNSAETNDEIQKIAQEVSPLLSEFGNDVRLNPDLFARVKTVYEQREKLNLNPEQTTLLNKKYKSFSRNGANLPEDKKNQLREIDKELSKLSLQFGENVLAETQAFQLHITNESDLAGLPEGTIEAARSLAKSQEKEGWIFTLDYPSYVPFVTYADNRELRKKMAIAFGAKGFQNNEFDNQEIVLKIAKLRFDRAQVLGYATHAHFVLEERMAESPEKVKTFSNDLLEKAKPAALKEFAQLTAFAKEQHGIDQLEKWDGAYYSEKLKQQLFNLDDEILKPYFQLEKVLDGAFAVAQKLFGITFEEIFDVDKYHEEVKTYAVKDEDNQLVAVFYADFFPRKGKRNGAWMTSFKSQYIKEESNERPHISIVCNFTKPTETKPSLLTFNEVTTLFHEFGHALHGMLANTTYPSLSGTSVYWDFVELPSQIMENWCYEPEALALFAYHYETGEMIPMELVHKIKESASFQEGMATMRQLSFGLLDMGWHAQDPSNIKDIKAFETEQFAATQLYPEVKENAMSTSFSHIFQGGYSSGYYSYKWAEVLDADAFEYFQEKGIFNKEVATKFKENVLSKGGTEHPMILYKRFRGQEPKPEALLRRAGLL</sequence>
<dbReference type="OrthoDB" id="9773538at2"/>
<dbReference type="InterPro" id="IPR045090">
    <property type="entry name" value="Pept_M3A_M3B"/>
</dbReference>
<dbReference type="Gene3D" id="1.10.1370.10">
    <property type="entry name" value="Neurolysin, domain 3"/>
    <property type="match status" value="1"/>
</dbReference>
<dbReference type="InterPro" id="IPR024077">
    <property type="entry name" value="Neurolysin/TOP_dom2"/>
</dbReference>
<dbReference type="AlphaFoldDB" id="A0A562Q684"/>
<dbReference type="InterPro" id="IPR024080">
    <property type="entry name" value="Neurolysin/TOP_N"/>
</dbReference>
<dbReference type="PANTHER" id="PTHR43660:SF1">
    <property type="entry name" value="DIPEPTIDYL CARBOXYPEPTIDASE"/>
    <property type="match status" value="1"/>
</dbReference>
<dbReference type="Proteomes" id="UP000321392">
    <property type="component" value="Unassembled WGS sequence"/>
</dbReference>